<proteinExistence type="predicted"/>
<dbReference type="KEGG" id="ptm:GSPATT00026869001"/>
<dbReference type="EMBL" id="CT868678">
    <property type="protein sequence ID" value="CAK94545.1"/>
    <property type="molecule type" value="Genomic_DNA"/>
</dbReference>
<protein>
    <submittedName>
        <fullName evidence="2">Uncharacterized protein</fullName>
    </submittedName>
</protein>
<dbReference type="GeneID" id="5047703"/>
<dbReference type="RefSeq" id="XP_001461918.1">
    <property type="nucleotide sequence ID" value="XM_001461881.2"/>
</dbReference>
<dbReference type="OrthoDB" id="319916at2759"/>
<reference evidence="2 3" key="1">
    <citation type="journal article" date="2006" name="Nature">
        <title>Global trends of whole-genome duplications revealed by the ciliate Paramecium tetraurelia.</title>
        <authorList>
            <consortium name="Genoscope"/>
            <person name="Aury J.-M."/>
            <person name="Jaillon O."/>
            <person name="Duret L."/>
            <person name="Noel B."/>
            <person name="Jubin C."/>
            <person name="Porcel B.M."/>
            <person name="Segurens B."/>
            <person name="Daubin V."/>
            <person name="Anthouard V."/>
            <person name="Aiach N."/>
            <person name="Arnaiz O."/>
            <person name="Billaut A."/>
            <person name="Beisson J."/>
            <person name="Blanc I."/>
            <person name="Bouhouche K."/>
            <person name="Camara F."/>
            <person name="Duharcourt S."/>
            <person name="Guigo R."/>
            <person name="Gogendeau D."/>
            <person name="Katinka M."/>
            <person name="Keller A.-M."/>
            <person name="Kissmehl R."/>
            <person name="Klotz C."/>
            <person name="Koll F."/>
            <person name="Le Moue A."/>
            <person name="Lepere C."/>
            <person name="Malinsky S."/>
            <person name="Nowacki M."/>
            <person name="Nowak J.K."/>
            <person name="Plattner H."/>
            <person name="Poulain J."/>
            <person name="Ruiz F."/>
            <person name="Serrano V."/>
            <person name="Zagulski M."/>
            <person name="Dessen P."/>
            <person name="Betermier M."/>
            <person name="Weissenbach J."/>
            <person name="Scarpelli C."/>
            <person name="Schachter V."/>
            <person name="Sperling L."/>
            <person name="Meyer E."/>
            <person name="Cohen J."/>
            <person name="Wincker P."/>
        </authorList>
    </citation>
    <scope>NUCLEOTIDE SEQUENCE [LARGE SCALE GENOMIC DNA]</scope>
    <source>
        <strain evidence="2 3">Stock d4-2</strain>
    </source>
</reference>
<keyword evidence="3" id="KW-1185">Reference proteome</keyword>
<organism evidence="2 3">
    <name type="scientific">Paramecium tetraurelia</name>
    <dbReference type="NCBI Taxonomy" id="5888"/>
    <lineage>
        <taxon>Eukaryota</taxon>
        <taxon>Sar</taxon>
        <taxon>Alveolata</taxon>
        <taxon>Ciliophora</taxon>
        <taxon>Intramacronucleata</taxon>
        <taxon>Oligohymenophorea</taxon>
        <taxon>Peniculida</taxon>
        <taxon>Parameciidae</taxon>
        <taxon>Paramecium</taxon>
    </lineage>
</organism>
<name>A0EGV4_PARTE</name>
<feature type="region of interest" description="Disordered" evidence="1">
    <location>
        <begin position="53"/>
        <end position="93"/>
    </location>
</feature>
<evidence type="ECO:0000313" key="3">
    <source>
        <dbReference type="Proteomes" id="UP000000600"/>
    </source>
</evidence>
<dbReference type="HOGENOM" id="CLU_2404285_0_0_1"/>
<gene>
    <name evidence="2" type="ORF">GSPATT00026869001</name>
</gene>
<dbReference type="AlphaFoldDB" id="A0EGV4"/>
<feature type="compositionally biased region" description="Basic residues" evidence="1">
    <location>
        <begin position="53"/>
        <end position="65"/>
    </location>
</feature>
<feature type="compositionally biased region" description="Basic residues" evidence="1">
    <location>
        <begin position="74"/>
        <end position="93"/>
    </location>
</feature>
<evidence type="ECO:0000313" key="2">
    <source>
        <dbReference type="EMBL" id="CAK94545.1"/>
    </source>
</evidence>
<sequence length="93" mass="11340">MFKIPYEEEDVHNYLFDNQSRAISLSKMLSNKPMKLTKFYNSNLKLRRKKLNNKNKKTQIKWQKQHQKEIKEPKRQHHPKATKHVKKVTKKPN</sequence>
<dbReference type="Proteomes" id="UP000000600">
    <property type="component" value="Unassembled WGS sequence"/>
</dbReference>
<evidence type="ECO:0000256" key="1">
    <source>
        <dbReference type="SAM" id="MobiDB-lite"/>
    </source>
</evidence>
<dbReference type="InParanoid" id="A0EGV4"/>
<accession>A0EGV4</accession>